<reference evidence="1 2" key="1">
    <citation type="submission" date="2022-03" db="EMBL/GenBank/DDBJ databases">
        <authorList>
            <person name="Jo J.-H."/>
            <person name="Im W.-T."/>
        </authorList>
    </citation>
    <scope>NUCLEOTIDE SEQUENCE [LARGE SCALE GENOMIC DNA]</scope>
    <source>
        <strain evidence="1 2">MA9</strain>
    </source>
</reference>
<dbReference type="EMBL" id="JAKZFC010000003">
    <property type="protein sequence ID" value="MCH7322466.1"/>
    <property type="molecule type" value="Genomic_DNA"/>
</dbReference>
<evidence type="ECO:0000313" key="1">
    <source>
        <dbReference type="EMBL" id="MCH7322466.1"/>
    </source>
</evidence>
<protein>
    <submittedName>
        <fullName evidence="1">Cysteine methyltransferase</fullName>
    </submittedName>
</protein>
<keyword evidence="1" id="KW-0489">Methyltransferase</keyword>
<keyword evidence="2" id="KW-1185">Reference proteome</keyword>
<comment type="caution">
    <text evidence="1">The sequence shown here is derived from an EMBL/GenBank/DDBJ whole genome shotgun (WGS) entry which is preliminary data.</text>
</comment>
<keyword evidence="1" id="KW-0808">Transferase</keyword>
<name>A0ABS9UDP3_9BACL</name>
<proteinExistence type="predicted"/>
<organism evidence="1 2">
    <name type="scientific">Solibacillus palustris</name>
    <dbReference type="NCBI Taxonomy" id="2908203"/>
    <lineage>
        <taxon>Bacteria</taxon>
        <taxon>Bacillati</taxon>
        <taxon>Bacillota</taxon>
        <taxon>Bacilli</taxon>
        <taxon>Bacillales</taxon>
        <taxon>Caryophanaceae</taxon>
        <taxon>Solibacillus</taxon>
    </lineage>
</organism>
<dbReference type="RefSeq" id="WP_241369516.1">
    <property type="nucleotide sequence ID" value="NZ_JAKZFC010000003.1"/>
</dbReference>
<gene>
    <name evidence="1" type="ORF">LZ480_11235</name>
</gene>
<dbReference type="Proteomes" id="UP001316087">
    <property type="component" value="Unassembled WGS sequence"/>
</dbReference>
<evidence type="ECO:0000313" key="2">
    <source>
        <dbReference type="Proteomes" id="UP001316087"/>
    </source>
</evidence>
<dbReference type="GO" id="GO:0032259">
    <property type="term" value="P:methylation"/>
    <property type="evidence" value="ECO:0007669"/>
    <property type="project" value="UniProtKB-KW"/>
</dbReference>
<accession>A0ABS9UDP3</accession>
<dbReference type="GO" id="GO:0008168">
    <property type="term" value="F:methyltransferase activity"/>
    <property type="evidence" value="ECO:0007669"/>
    <property type="project" value="UniProtKB-KW"/>
</dbReference>
<sequence length="271" mass="32017">MLNSDAKQSTLYLAADDMMQIHLSVQKIRDLNKDEFSFAIRTFCYVEQDEEFAQNLLFKLILGISKQGQGMTLAVDLVNIPNIFPLQLKNIIEHIQKSPMLLESLYNQLSYIQKSDDYEKSLQAQRAKEFLLDNLSKGITSFSTNRQATEMIWLTNQNHNISNISPFLLDEKGGHIQFTVQIGFKHSYMMQCYEVDCMMHMFNESEKLGYYFELYLDQENYHHQLMYEKLPDQFMDNQAFLQQILTQMKKRNEEQYDEYLHDLIEKFTASI</sequence>